<sequence>MHSKRLRRGFTLIELLVVIAIIAILIALLLPAVQQAREAARRTQCRNNLKQIGLALHNYHDIHLTLPPGWIGVDGSTNLPWVEGDGGWGWATMILPMLEQDPLYKAIDLQAPLLDPTNDPERVYTLSAFRCPTDPGPPTWTINNEGTGMPITELATSNYVGCIGTIEMEDCEGQAPGFICSGDGTFYHNSSVRLKNMSDGTSNVIMAAERSSAIDMSTWLGVVPEGEEAFARILGTADHTPNHPDAHLDDFSSMHTGGIFCVFGDGRVKFISESIDLGVYQGLCTISGGEILGEF</sequence>
<dbReference type="EMBL" id="CP036276">
    <property type="protein sequence ID" value="QDU46339.1"/>
    <property type="molecule type" value="Genomic_DNA"/>
</dbReference>
<keyword evidence="1" id="KW-0472">Membrane</keyword>
<reference evidence="3 4" key="1">
    <citation type="submission" date="2019-02" db="EMBL/GenBank/DDBJ databases">
        <title>Deep-cultivation of Planctomycetes and their phenomic and genomic characterization uncovers novel biology.</title>
        <authorList>
            <person name="Wiegand S."/>
            <person name="Jogler M."/>
            <person name="Boedeker C."/>
            <person name="Pinto D."/>
            <person name="Vollmers J."/>
            <person name="Rivas-Marin E."/>
            <person name="Kohn T."/>
            <person name="Peeters S.H."/>
            <person name="Heuer A."/>
            <person name="Rast P."/>
            <person name="Oberbeckmann S."/>
            <person name="Bunk B."/>
            <person name="Jeske O."/>
            <person name="Meyerdierks A."/>
            <person name="Storesund J.E."/>
            <person name="Kallscheuer N."/>
            <person name="Luecker S."/>
            <person name="Lage O.M."/>
            <person name="Pohl T."/>
            <person name="Merkel B.J."/>
            <person name="Hornburger P."/>
            <person name="Mueller R.-W."/>
            <person name="Bruemmer F."/>
            <person name="Labrenz M."/>
            <person name="Spormann A.M."/>
            <person name="Op den Camp H."/>
            <person name="Overmann J."/>
            <person name="Amann R."/>
            <person name="Jetten M.S.M."/>
            <person name="Mascher T."/>
            <person name="Medema M.H."/>
            <person name="Devos D.P."/>
            <person name="Kaster A.-K."/>
            <person name="Ovreas L."/>
            <person name="Rohde M."/>
            <person name="Galperin M.Y."/>
            <person name="Jogler C."/>
        </authorList>
    </citation>
    <scope>NUCLEOTIDE SEQUENCE [LARGE SCALE GENOMIC DNA]</scope>
    <source>
        <strain evidence="3 4">Mal52</strain>
    </source>
</reference>
<dbReference type="InterPro" id="IPR011453">
    <property type="entry name" value="DUF1559"/>
</dbReference>
<keyword evidence="4" id="KW-1185">Reference proteome</keyword>
<dbReference type="Gene3D" id="3.30.700.10">
    <property type="entry name" value="Glycoprotein, Type 4 Pilin"/>
    <property type="match status" value="1"/>
</dbReference>
<dbReference type="SUPFAM" id="SSF54523">
    <property type="entry name" value="Pili subunits"/>
    <property type="match status" value="1"/>
</dbReference>
<evidence type="ECO:0000313" key="4">
    <source>
        <dbReference type="Proteomes" id="UP000319383"/>
    </source>
</evidence>
<evidence type="ECO:0000259" key="2">
    <source>
        <dbReference type="Pfam" id="PF07596"/>
    </source>
</evidence>
<feature type="domain" description="DUF1559" evidence="2">
    <location>
        <begin position="34"/>
        <end position="277"/>
    </location>
</feature>
<organism evidence="3 4">
    <name type="scientific">Symmachiella dynata</name>
    <dbReference type="NCBI Taxonomy" id="2527995"/>
    <lineage>
        <taxon>Bacteria</taxon>
        <taxon>Pseudomonadati</taxon>
        <taxon>Planctomycetota</taxon>
        <taxon>Planctomycetia</taxon>
        <taxon>Planctomycetales</taxon>
        <taxon>Planctomycetaceae</taxon>
        <taxon>Symmachiella</taxon>
    </lineage>
</organism>
<dbReference type="InterPro" id="IPR045584">
    <property type="entry name" value="Pilin-like"/>
</dbReference>
<dbReference type="NCBIfam" id="TIGR02532">
    <property type="entry name" value="IV_pilin_GFxxxE"/>
    <property type="match status" value="1"/>
</dbReference>
<dbReference type="PANTHER" id="PTHR30093">
    <property type="entry name" value="GENERAL SECRETION PATHWAY PROTEIN G"/>
    <property type="match status" value="1"/>
</dbReference>
<protein>
    <submittedName>
        <fullName evidence="3">Type II secretion system protein G</fullName>
    </submittedName>
</protein>
<gene>
    <name evidence="3" type="primary">xcpT_18</name>
    <name evidence="3" type="ORF">Mal52_48580</name>
</gene>
<dbReference type="NCBIfam" id="TIGR04294">
    <property type="entry name" value="pre_pil_HX9DG"/>
    <property type="match status" value="1"/>
</dbReference>
<evidence type="ECO:0000256" key="1">
    <source>
        <dbReference type="SAM" id="Phobius"/>
    </source>
</evidence>
<dbReference type="PANTHER" id="PTHR30093:SF2">
    <property type="entry name" value="TYPE II SECRETION SYSTEM PROTEIN H"/>
    <property type="match status" value="1"/>
</dbReference>
<dbReference type="RefSeq" id="WP_145378864.1">
    <property type="nucleotide sequence ID" value="NZ_CP036276.1"/>
</dbReference>
<keyword evidence="1" id="KW-1133">Transmembrane helix</keyword>
<dbReference type="PROSITE" id="PS00409">
    <property type="entry name" value="PROKAR_NTER_METHYL"/>
    <property type="match status" value="1"/>
</dbReference>
<dbReference type="Pfam" id="PF07963">
    <property type="entry name" value="N_methyl"/>
    <property type="match status" value="1"/>
</dbReference>
<evidence type="ECO:0000313" key="3">
    <source>
        <dbReference type="EMBL" id="QDU46339.1"/>
    </source>
</evidence>
<dbReference type="InterPro" id="IPR012902">
    <property type="entry name" value="N_methyl_site"/>
</dbReference>
<dbReference type="KEGG" id="sdyn:Mal52_48580"/>
<dbReference type="InterPro" id="IPR027558">
    <property type="entry name" value="Pre_pil_HX9DG_C"/>
</dbReference>
<proteinExistence type="predicted"/>
<feature type="transmembrane region" description="Helical" evidence="1">
    <location>
        <begin position="12"/>
        <end position="33"/>
    </location>
</feature>
<dbReference type="Proteomes" id="UP000319383">
    <property type="component" value="Chromosome"/>
</dbReference>
<accession>A0A517ZV32</accession>
<dbReference type="Pfam" id="PF07596">
    <property type="entry name" value="SBP_bac_10"/>
    <property type="match status" value="1"/>
</dbReference>
<name>A0A517ZV32_9PLAN</name>
<keyword evidence="1" id="KW-0812">Transmembrane</keyword>
<dbReference type="AlphaFoldDB" id="A0A517ZV32"/>